<evidence type="ECO:0000313" key="1">
    <source>
        <dbReference type="EMBL" id="CCD14354.1"/>
    </source>
</evidence>
<name>F9WAT3_TRYCI</name>
<evidence type="ECO:0000313" key="2">
    <source>
        <dbReference type="Proteomes" id="UP000000702"/>
    </source>
</evidence>
<dbReference type="Proteomes" id="UP000000702">
    <property type="component" value="Unassembled WGS sequence"/>
</dbReference>
<dbReference type="AlphaFoldDB" id="F9WAT3"/>
<comment type="caution">
    <text evidence="1">The sequence shown here is derived from an EMBL/GenBank/DDBJ whole genome shotgun (WGS) entry which is preliminary data.</text>
</comment>
<dbReference type="PANTHER" id="PTHR14374">
    <property type="entry name" value="FOIE GRAS"/>
    <property type="match status" value="1"/>
</dbReference>
<dbReference type="EMBL" id="CAEQ01001480">
    <property type="protein sequence ID" value="CCD14354.1"/>
    <property type="molecule type" value="Genomic_DNA"/>
</dbReference>
<keyword evidence="2" id="KW-1185">Reference proteome</keyword>
<reference evidence="1 2" key="2">
    <citation type="journal article" date="2012" name="Proc. Natl. Acad. Sci. U.S.A.">
        <title>Antigenic diversity is generated by distinct evolutionary mechanisms in African trypanosome species.</title>
        <authorList>
            <person name="Jackson A.P."/>
            <person name="Berry A."/>
            <person name="Aslett M."/>
            <person name="Allison H.C."/>
            <person name="Burton P."/>
            <person name="Vavrova-Anderson J."/>
            <person name="Brown R."/>
            <person name="Browne H."/>
            <person name="Corton N."/>
            <person name="Hauser H."/>
            <person name="Gamble J."/>
            <person name="Gilderthorp R."/>
            <person name="Marcello L."/>
            <person name="McQuillan J."/>
            <person name="Otto T.D."/>
            <person name="Quail M.A."/>
            <person name="Sanders M.J."/>
            <person name="van Tonder A."/>
            <person name="Ginger M.L."/>
            <person name="Field M.C."/>
            <person name="Barry J.D."/>
            <person name="Hertz-Fowler C."/>
            <person name="Berriman M."/>
        </authorList>
    </citation>
    <scope>NUCLEOTIDE SEQUENCE [LARGE SCALE GENOMIC DNA]</scope>
    <source>
        <strain evidence="1 2">IL3000</strain>
    </source>
</reference>
<sequence>MNGPVELCSHNANTVSFLFCLEDPGVYFCSPVSARVRIGAICLNVEWRFDETSIERHLSQMLQFQNCRYDPRRYLPFVCLDNLANHIELSVPNHMEGVEGESLTLDVVIRAESRLNGEGIIAFSCIEGVYESAGCAMDNSCLQEEGNPAKGYVYFALDNVLHVLSEGGLRLKMKYNCKKAGKYSVSVTFRLYSVMHMDVEITKTVQVHICYPFVLTYTLFKTLPWRIQQKCSNRNATDFLHIVPEVSTALIQREIHTLVRPQEYVNHDANALREVKDILLYNVFTNKEKRDDINFFQGEVVVVTMSMECQCIQGVTLHSLEPIISTGTELVSVTAGPLPCHIEYMEVFTVTTKLRVLKTGRLLLGFVQMLLSPGSSTQRIASGFSLPEIEVESSTLELTVKYPPTATVGSHFTMTCEIVNKTAALQSCQFTMEKSNAVGLISGAENWNVSIGPHAACETSVVLRPLTTGVLQLPSVSLKHSSGGSFGSVAACQFHSQKICVLPL</sequence>
<organism evidence="1 2">
    <name type="scientific">Trypanosoma congolense (strain IL3000)</name>
    <dbReference type="NCBI Taxonomy" id="1068625"/>
    <lineage>
        <taxon>Eukaryota</taxon>
        <taxon>Discoba</taxon>
        <taxon>Euglenozoa</taxon>
        <taxon>Kinetoplastea</taxon>
        <taxon>Metakinetoplastina</taxon>
        <taxon>Trypanosomatida</taxon>
        <taxon>Trypanosomatidae</taxon>
        <taxon>Trypanosoma</taxon>
        <taxon>Nannomonas</taxon>
    </lineage>
</organism>
<reference evidence="2" key="1">
    <citation type="submission" date="2011-07" db="EMBL/GenBank/DDBJ databases">
        <title>Divergent evolution of antigenic variation in African trypanosomes.</title>
        <authorList>
            <person name="Jackson A.P."/>
            <person name="Berry A."/>
            <person name="Allison H.C."/>
            <person name="Burton P."/>
            <person name="Anderson J."/>
            <person name="Aslett M."/>
            <person name="Brown R."/>
            <person name="Corton N."/>
            <person name="Harris D."/>
            <person name="Hauser H."/>
            <person name="Gamble J."/>
            <person name="Gilderthorp R."/>
            <person name="McQuillan J."/>
            <person name="Quail M.A."/>
            <person name="Sanders M."/>
            <person name="Van Tonder A."/>
            <person name="Ginger M.L."/>
            <person name="Donelson J.E."/>
            <person name="Field M.C."/>
            <person name="Barry J.D."/>
            <person name="Berriman M."/>
            <person name="Hertz-Fowler C."/>
        </authorList>
    </citation>
    <scope>NUCLEOTIDE SEQUENCE [LARGE SCALE GENOMIC DNA]</scope>
    <source>
        <strain evidence="2">IL3000</strain>
    </source>
</reference>
<dbReference type="VEuPathDB" id="TriTrypDB:TcIL3000_0_00580"/>
<proteinExistence type="predicted"/>
<accession>F9WAT3</accession>
<protein>
    <submittedName>
        <fullName evidence="1">WGS project CAEQ00000000 data, annotated contig 20</fullName>
    </submittedName>
</protein>
<dbReference type="PANTHER" id="PTHR14374:SF0">
    <property type="entry name" value="TRAFFICKING PROTEIN PARTICLE COMPLEX SUBUNIT 11"/>
    <property type="match status" value="1"/>
</dbReference>
<gene>
    <name evidence="1" type="ORF">TCIL3000_0_00580</name>
</gene>